<feature type="transmembrane region" description="Helical" evidence="13">
    <location>
        <begin position="17"/>
        <end position="35"/>
    </location>
</feature>
<evidence type="ECO:0000256" key="12">
    <source>
        <dbReference type="ARBA" id="ARBA00023012"/>
    </source>
</evidence>
<feature type="domain" description="PAC" evidence="15">
    <location>
        <begin position="310"/>
        <end position="362"/>
    </location>
</feature>
<dbReference type="PANTHER" id="PTHR43065">
    <property type="entry name" value="SENSOR HISTIDINE KINASE"/>
    <property type="match status" value="1"/>
</dbReference>
<keyword evidence="9" id="KW-0418">Kinase</keyword>
<gene>
    <name evidence="16" type="ORF">H8E23_12425</name>
</gene>
<keyword evidence="6" id="KW-0808">Transferase</keyword>
<evidence type="ECO:0000256" key="10">
    <source>
        <dbReference type="ARBA" id="ARBA00022840"/>
    </source>
</evidence>
<dbReference type="Gene3D" id="3.30.565.10">
    <property type="entry name" value="Histidine kinase-like ATPase, C-terminal domain"/>
    <property type="match status" value="1"/>
</dbReference>
<evidence type="ECO:0000256" key="9">
    <source>
        <dbReference type="ARBA" id="ARBA00022777"/>
    </source>
</evidence>
<dbReference type="PRINTS" id="PR00344">
    <property type="entry name" value="BCTRLSENSOR"/>
</dbReference>
<name>A0A8J6NNI4_9BACT</name>
<evidence type="ECO:0000256" key="5">
    <source>
        <dbReference type="ARBA" id="ARBA00022553"/>
    </source>
</evidence>
<evidence type="ECO:0000256" key="7">
    <source>
        <dbReference type="ARBA" id="ARBA00022692"/>
    </source>
</evidence>
<keyword evidence="4" id="KW-1003">Cell membrane</keyword>
<dbReference type="SUPFAM" id="SSF103190">
    <property type="entry name" value="Sensory domain-like"/>
    <property type="match status" value="1"/>
</dbReference>
<dbReference type="InterPro" id="IPR013767">
    <property type="entry name" value="PAS_fold"/>
</dbReference>
<comment type="catalytic activity">
    <reaction evidence="1">
        <text>ATP + protein L-histidine = ADP + protein N-phospho-L-histidine.</text>
        <dbReference type="EC" id="2.7.13.3"/>
    </reaction>
</comment>
<dbReference type="SUPFAM" id="SSF55874">
    <property type="entry name" value="ATPase domain of HSP90 chaperone/DNA topoisomerase II/histidine kinase"/>
    <property type="match status" value="1"/>
</dbReference>
<keyword evidence="10" id="KW-0067">ATP-binding</keyword>
<dbReference type="SUPFAM" id="SSF55785">
    <property type="entry name" value="PYP-like sensor domain (PAS domain)"/>
    <property type="match status" value="1"/>
</dbReference>
<reference evidence="16 17" key="1">
    <citation type="submission" date="2020-08" db="EMBL/GenBank/DDBJ databases">
        <title>Bridging the membrane lipid divide: bacteria of the FCB group superphylum have the potential to synthesize archaeal ether lipids.</title>
        <authorList>
            <person name="Villanueva L."/>
            <person name="Von Meijenfeldt F.A.B."/>
            <person name="Westbye A.B."/>
            <person name="Yadav S."/>
            <person name="Hopmans E.C."/>
            <person name="Dutilh B.E."/>
            <person name="Sinninghe Damste J.S."/>
        </authorList>
    </citation>
    <scope>NUCLEOTIDE SEQUENCE [LARGE SCALE GENOMIC DNA]</scope>
    <source>
        <strain evidence="16">NIOZ-UU30</strain>
    </source>
</reference>
<dbReference type="Pfam" id="PF00512">
    <property type="entry name" value="HisKA"/>
    <property type="match status" value="1"/>
</dbReference>
<evidence type="ECO:0000313" key="16">
    <source>
        <dbReference type="EMBL" id="MBC8362190.1"/>
    </source>
</evidence>
<dbReference type="SMART" id="SM00388">
    <property type="entry name" value="HisKA"/>
    <property type="match status" value="1"/>
</dbReference>
<keyword evidence="8" id="KW-0547">Nucleotide-binding</keyword>
<dbReference type="GO" id="GO:0005524">
    <property type="term" value="F:ATP binding"/>
    <property type="evidence" value="ECO:0007669"/>
    <property type="project" value="UniProtKB-KW"/>
</dbReference>
<evidence type="ECO:0000256" key="2">
    <source>
        <dbReference type="ARBA" id="ARBA00004651"/>
    </source>
</evidence>
<feature type="transmembrane region" description="Helical" evidence="13">
    <location>
        <begin position="207"/>
        <end position="228"/>
    </location>
</feature>
<keyword evidence="12" id="KW-0902">Two-component regulatory system</keyword>
<accession>A0A8J6NNI4</accession>
<dbReference type="Proteomes" id="UP000603434">
    <property type="component" value="Unassembled WGS sequence"/>
</dbReference>
<organism evidence="16 17">
    <name type="scientific">Candidatus Desulfatibia profunda</name>
    <dbReference type="NCBI Taxonomy" id="2841695"/>
    <lineage>
        <taxon>Bacteria</taxon>
        <taxon>Pseudomonadati</taxon>
        <taxon>Thermodesulfobacteriota</taxon>
        <taxon>Desulfobacteria</taxon>
        <taxon>Desulfobacterales</taxon>
        <taxon>Desulfobacterales incertae sedis</taxon>
        <taxon>Candidatus Desulfatibia</taxon>
    </lineage>
</organism>
<dbReference type="PROSITE" id="PS50109">
    <property type="entry name" value="HIS_KIN"/>
    <property type="match status" value="1"/>
</dbReference>
<evidence type="ECO:0000256" key="1">
    <source>
        <dbReference type="ARBA" id="ARBA00000085"/>
    </source>
</evidence>
<keyword evidence="13" id="KW-0472">Membrane</keyword>
<dbReference type="InterPro" id="IPR036097">
    <property type="entry name" value="HisK_dim/P_sf"/>
</dbReference>
<dbReference type="CDD" id="cd00130">
    <property type="entry name" value="PAS"/>
    <property type="match status" value="1"/>
</dbReference>
<dbReference type="SMART" id="SM00091">
    <property type="entry name" value="PAS"/>
    <property type="match status" value="1"/>
</dbReference>
<dbReference type="InterPro" id="IPR029151">
    <property type="entry name" value="Sensor-like_sf"/>
</dbReference>
<dbReference type="Gene3D" id="1.10.287.130">
    <property type="match status" value="1"/>
</dbReference>
<dbReference type="InterPro" id="IPR036890">
    <property type="entry name" value="HATPase_C_sf"/>
</dbReference>
<comment type="caution">
    <text evidence="16">The sequence shown here is derived from an EMBL/GenBank/DDBJ whole genome shotgun (WGS) entry which is preliminary data.</text>
</comment>
<dbReference type="InterPro" id="IPR035965">
    <property type="entry name" value="PAS-like_dom_sf"/>
</dbReference>
<dbReference type="GO" id="GO:0000155">
    <property type="term" value="F:phosphorelay sensor kinase activity"/>
    <property type="evidence" value="ECO:0007669"/>
    <property type="project" value="InterPro"/>
</dbReference>
<dbReference type="Pfam" id="PF02518">
    <property type="entry name" value="HATPase_c"/>
    <property type="match status" value="1"/>
</dbReference>
<keyword evidence="7 13" id="KW-0812">Transmembrane</keyword>
<dbReference type="InterPro" id="IPR003661">
    <property type="entry name" value="HisK_dim/P_dom"/>
</dbReference>
<keyword evidence="11 13" id="KW-1133">Transmembrane helix</keyword>
<dbReference type="Pfam" id="PF00989">
    <property type="entry name" value="PAS"/>
    <property type="match status" value="1"/>
</dbReference>
<evidence type="ECO:0000256" key="3">
    <source>
        <dbReference type="ARBA" id="ARBA00012438"/>
    </source>
</evidence>
<dbReference type="SUPFAM" id="SSF47384">
    <property type="entry name" value="Homodimeric domain of signal transducing histidine kinase"/>
    <property type="match status" value="1"/>
</dbReference>
<dbReference type="Gene3D" id="3.30.450.20">
    <property type="entry name" value="PAS domain"/>
    <property type="match status" value="1"/>
</dbReference>
<dbReference type="EMBL" id="JACNJH010000176">
    <property type="protein sequence ID" value="MBC8362190.1"/>
    <property type="molecule type" value="Genomic_DNA"/>
</dbReference>
<evidence type="ECO:0000256" key="8">
    <source>
        <dbReference type="ARBA" id="ARBA00022741"/>
    </source>
</evidence>
<dbReference type="CDD" id="cd00082">
    <property type="entry name" value="HisKA"/>
    <property type="match status" value="1"/>
</dbReference>
<dbReference type="InterPro" id="IPR000014">
    <property type="entry name" value="PAS"/>
</dbReference>
<dbReference type="InterPro" id="IPR000700">
    <property type="entry name" value="PAS-assoc_C"/>
</dbReference>
<evidence type="ECO:0000256" key="4">
    <source>
        <dbReference type="ARBA" id="ARBA00022475"/>
    </source>
</evidence>
<dbReference type="InterPro" id="IPR005467">
    <property type="entry name" value="His_kinase_dom"/>
</dbReference>
<dbReference type="GO" id="GO:0006355">
    <property type="term" value="P:regulation of DNA-templated transcription"/>
    <property type="evidence" value="ECO:0007669"/>
    <property type="project" value="InterPro"/>
</dbReference>
<evidence type="ECO:0000259" key="14">
    <source>
        <dbReference type="PROSITE" id="PS50109"/>
    </source>
</evidence>
<keyword evidence="5" id="KW-0597">Phosphoprotein</keyword>
<proteinExistence type="predicted"/>
<dbReference type="PANTHER" id="PTHR43065:SF10">
    <property type="entry name" value="PEROXIDE STRESS-ACTIVATED HISTIDINE KINASE MAK3"/>
    <property type="match status" value="1"/>
</dbReference>
<feature type="domain" description="Histidine kinase" evidence="14">
    <location>
        <begin position="375"/>
        <end position="584"/>
    </location>
</feature>
<dbReference type="SMART" id="SM00387">
    <property type="entry name" value="HATPase_c"/>
    <property type="match status" value="1"/>
</dbReference>
<dbReference type="InterPro" id="IPR004358">
    <property type="entry name" value="Sig_transdc_His_kin-like_C"/>
</dbReference>
<evidence type="ECO:0000256" key="13">
    <source>
        <dbReference type="SAM" id="Phobius"/>
    </source>
</evidence>
<dbReference type="AlphaFoldDB" id="A0A8J6NNI4"/>
<evidence type="ECO:0000259" key="15">
    <source>
        <dbReference type="PROSITE" id="PS50113"/>
    </source>
</evidence>
<dbReference type="InterPro" id="IPR003594">
    <property type="entry name" value="HATPase_dom"/>
</dbReference>
<dbReference type="EC" id="2.7.13.3" evidence="3"/>
<dbReference type="FunFam" id="3.30.565.10:FF:000006">
    <property type="entry name" value="Sensor histidine kinase WalK"/>
    <property type="match status" value="1"/>
</dbReference>
<dbReference type="GO" id="GO:0005886">
    <property type="term" value="C:plasma membrane"/>
    <property type="evidence" value="ECO:0007669"/>
    <property type="project" value="UniProtKB-SubCell"/>
</dbReference>
<protein>
    <recommendedName>
        <fullName evidence="3">histidine kinase</fullName>
        <ecNumber evidence="3">2.7.13.3</ecNumber>
    </recommendedName>
</protein>
<evidence type="ECO:0000256" key="6">
    <source>
        <dbReference type="ARBA" id="ARBA00022679"/>
    </source>
</evidence>
<evidence type="ECO:0000256" key="11">
    <source>
        <dbReference type="ARBA" id="ARBA00022989"/>
    </source>
</evidence>
<sequence length="597" mass="66410">MTNKAINKPFWTGVPPWIFIGAAAVLFPIFAFMTMQNINRQKENSTHLMVAKGAALIQSFEAGTRTGMGMQWSGFQLQKLLVETVQQPDIAYLLITDINGIIMVHNAPERIGQIYGKGLDLKQITHLDSIQWRIVSMPGKRKIFEVFRRLSPAGGPMRMRHGHMMMQLWLERSGNPRISLTPAEFIVFVGLDMTPIDEAIKSDTKHAVIMGIILLLIGFSGFVLLFLAQSYRTARTSLSRIKAFSDNVVEHMPIGLVALDNHQQITSLNHVAGSILNLLSDNTCGKDAKDVLPPELYHLLNSLDGNKIIVEKEIDCNLSENKKIPLEVSATLLNDESGTFLGYVLLFKDLSEVRSLRKEIARSQRLASMGRLAAGVAHEIRNPLSSIKGFATYFKERYHNIPEDKHISNIMIQEVDRLNRVVGQLHEFARPITISRKSIQLNHFIKDSLKLIERQASEANINIQTRFAPEINMAFIDPDRISQVLLNLYLNAIESMQTGGDLTVTLSTNAENLGIEIRVQDTGTGIGKDDLVHIFDPFFTTKASGTGLGLAIVHNIIEAHNGEINVESRKGQGTTFTICLPGVHPNISRNGSITQAI</sequence>
<comment type="subcellular location">
    <subcellularLocation>
        <location evidence="2">Cell membrane</location>
        <topology evidence="2">Multi-pass membrane protein</topology>
    </subcellularLocation>
</comment>
<evidence type="ECO:0000313" key="17">
    <source>
        <dbReference type="Proteomes" id="UP000603434"/>
    </source>
</evidence>
<dbReference type="PROSITE" id="PS50113">
    <property type="entry name" value="PAC"/>
    <property type="match status" value="1"/>
</dbReference>